<sequence length="257" mass="29628">MSRERIVICMKWGALYPGAYVNVLFNAVRKHLAPPFRFVCLTNEPEGLDPEIEHFPLPDLDLPPERYGAGAWPKLGMFKEDLYGLTGRALFIDLDSVIVGRLEPFFEMEGEFISIAGGPDWRRGKVNAAPRLASGVFAFDLGSQPQVLENFLKDKEAAYAQFQNEQQVIEHYVRGWKTWPEEWVISFKRHLRQPPILDRFLPPRAPDPGTLIVAFHGDPRPIDVIGRTSKPWGRFPHYGRKPIPWVRDYWLENGFRM</sequence>
<evidence type="ECO:0000313" key="1">
    <source>
        <dbReference type="EMBL" id="SLN19045.1"/>
    </source>
</evidence>
<accession>A0A1Y5RJK0</accession>
<dbReference type="RefSeq" id="WP_085867252.1">
    <property type="nucleotide sequence ID" value="NZ_FWFQ01000003.1"/>
</dbReference>
<dbReference type="Gene3D" id="3.90.550.10">
    <property type="entry name" value="Spore Coat Polysaccharide Biosynthesis Protein SpsA, Chain A"/>
    <property type="match status" value="1"/>
</dbReference>
<reference evidence="1 2" key="1">
    <citation type="submission" date="2017-03" db="EMBL/GenBank/DDBJ databases">
        <authorList>
            <person name="Afonso C.L."/>
            <person name="Miller P.J."/>
            <person name="Scott M.A."/>
            <person name="Spackman E."/>
            <person name="Goraichik I."/>
            <person name="Dimitrov K.M."/>
            <person name="Suarez D.L."/>
            <person name="Swayne D.E."/>
        </authorList>
    </citation>
    <scope>NUCLEOTIDE SEQUENCE [LARGE SCALE GENOMIC DNA]</scope>
    <source>
        <strain evidence="1 2">CECT 7680</strain>
    </source>
</reference>
<protein>
    <recommendedName>
        <fullName evidence="3">Glycosyltransferase</fullName>
    </recommendedName>
</protein>
<keyword evidence="2" id="KW-1185">Reference proteome</keyword>
<name>A0A1Y5RJK0_9RHOB</name>
<organism evidence="1 2">
    <name type="scientific">Pseudoruegeria aquimaris</name>
    <dbReference type="NCBI Taxonomy" id="393663"/>
    <lineage>
        <taxon>Bacteria</taxon>
        <taxon>Pseudomonadati</taxon>
        <taxon>Pseudomonadota</taxon>
        <taxon>Alphaproteobacteria</taxon>
        <taxon>Rhodobacterales</taxon>
        <taxon>Roseobacteraceae</taxon>
        <taxon>Pseudoruegeria</taxon>
    </lineage>
</organism>
<dbReference type="OrthoDB" id="564871at2"/>
<evidence type="ECO:0000313" key="2">
    <source>
        <dbReference type="Proteomes" id="UP000193409"/>
    </source>
</evidence>
<dbReference type="InterPro" id="IPR029044">
    <property type="entry name" value="Nucleotide-diphossugar_trans"/>
</dbReference>
<dbReference type="SUPFAM" id="SSF53448">
    <property type="entry name" value="Nucleotide-diphospho-sugar transferases"/>
    <property type="match status" value="1"/>
</dbReference>
<evidence type="ECO:0008006" key="3">
    <source>
        <dbReference type="Google" id="ProtNLM"/>
    </source>
</evidence>
<dbReference type="Proteomes" id="UP000193409">
    <property type="component" value="Unassembled WGS sequence"/>
</dbReference>
<dbReference type="EMBL" id="FWFQ01000003">
    <property type="protein sequence ID" value="SLN19045.1"/>
    <property type="molecule type" value="Genomic_DNA"/>
</dbReference>
<proteinExistence type="predicted"/>
<gene>
    <name evidence="1" type="ORF">PSA7680_00683</name>
</gene>
<dbReference type="AlphaFoldDB" id="A0A1Y5RJK0"/>